<dbReference type="Proteomes" id="UP001353858">
    <property type="component" value="Unassembled WGS sequence"/>
</dbReference>
<reference evidence="2" key="1">
    <citation type="submission" date="2023-01" db="EMBL/GenBank/DDBJ databases">
        <title>Key to firefly adult light organ development and bioluminescence: homeobox transcription factors regulate luciferase expression and transportation to peroxisome.</title>
        <authorList>
            <person name="Fu X."/>
        </authorList>
    </citation>
    <scope>NUCLEOTIDE SEQUENCE [LARGE SCALE GENOMIC DNA]</scope>
</reference>
<comment type="caution">
    <text evidence="1">The sequence shown here is derived from an EMBL/GenBank/DDBJ whole genome shotgun (WGS) entry which is preliminary data.</text>
</comment>
<name>A0AAN7PGX4_9COLE</name>
<evidence type="ECO:0000313" key="2">
    <source>
        <dbReference type="Proteomes" id="UP001353858"/>
    </source>
</evidence>
<dbReference type="GO" id="GO:0045271">
    <property type="term" value="C:respiratory chain complex I"/>
    <property type="evidence" value="ECO:0007669"/>
    <property type="project" value="InterPro"/>
</dbReference>
<keyword evidence="2" id="KW-1185">Reference proteome</keyword>
<dbReference type="EMBL" id="JARPUR010000001">
    <property type="protein sequence ID" value="KAK4886092.1"/>
    <property type="molecule type" value="Genomic_DNA"/>
</dbReference>
<protein>
    <recommendedName>
        <fullName evidence="3">NADH dehydrogenase [ubiquinone] flavoprotein 3, mitochondrial</fullName>
    </recommendedName>
</protein>
<sequence length="117" mass="13237">MSLMTARLQVYGLLKNTRYLSLSKSKFDNVVVYALHGTNKPDNSKQTHLGTIEDVPGLSNQVVDYGNDPVGSGASKNSDYKNPEYFSYHKLSYYEAEMEMVKYRLPQPDSTKENSKC</sequence>
<evidence type="ECO:0008006" key="3">
    <source>
        <dbReference type="Google" id="ProtNLM"/>
    </source>
</evidence>
<organism evidence="1 2">
    <name type="scientific">Aquatica leii</name>
    <dbReference type="NCBI Taxonomy" id="1421715"/>
    <lineage>
        <taxon>Eukaryota</taxon>
        <taxon>Metazoa</taxon>
        <taxon>Ecdysozoa</taxon>
        <taxon>Arthropoda</taxon>
        <taxon>Hexapoda</taxon>
        <taxon>Insecta</taxon>
        <taxon>Pterygota</taxon>
        <taxon>Neoptera</taxon>
        <taxon>Endopterygota</taxon>
        <taxon>Coleoptera</taxon>
        <taxon>Polyphaga</taxon>
        <taxon>Elateriformia</taxon>
        <taxon>Elateroidea</taxon>
        <taxon>Lampyridae</taxon>
        <taxon>Luciolinae</taxon>
        <taxon>Aquatica</taxon>
    </lineage>
</organism>
<dbReference type="AlphaFoldDB" id="A0AAN7PGX4"/>
<accession>A0AAN7PGX4</accession>
<gene>
    <name evidence="1" type="ORF">RN001_002363</name>
</gene>
<dbReference type="InterPro" id="IPR026193">
    <property type="entry name" value="NDUFV3"/>
</dbReference>
<dbReference type="Pfam" id="PF15880">
    <property type="entry name" value="NDUFV3"/>
    <property type="match status" value="1"/>
</dbReference>
<dbReference type="GO" id="GO:0005739">
    <property type="term" value="C:mitochondrion"/>
    <property type="evidence" value="ECO:0007669"/>
    <property type="project" value="InterPro"/>
</dbReference>
<proteinExistence type="predicted"/>
<evidence type="ECO:0000313" key="1">
    <source>
        <dbReference type="EMBL" id="KAK4886092.1"/>
    </source>
</evidence>